<feature type="region of interest" description="Disordered" evidence="1">
    <location>
        <begin position="17"/>
        <end position="36"/>
    </location>
</feature>
<protein>
    <recommendedName>
        <fullName evidence="4">Lipoprotein</fullName>
    </recommendedName>
</protein>
<feature type="compositionally biased region" description="Basic and acidic residues" evidence="1">
    <location>
        <begin position="19"/>
        <end position="32"/>
    </location>
</feature>
<evidence type="ECO:0008006" key="4">
    <source>
        <dbReference type="Google" id="ProtNLM"/>
    </source>
</evidence>
<keyword evidence="3" id="KW-1185">Reference proteome</keyword>
<proteinExistence type="predicted"/>
<feature type="region of interest" description="Disordered" evidence="1">
    <location>
        <begin position="46"/>
        <end position="68"/>
    </location>
</feature>
<organism evidence="2 3">
    <name type="scientific">Pseudaeromonas paramecii</name>
    <dbReference type="NCBI Taxonomy" id="2138166"/>
    <lineage>
        <taxon>Bacteria</taxon>
        <taxon>Pseudomonadati</taxon>
        <taxon>Pseudomonadota</taxon>
        <taxon>Gammaproteobacteria</taxon>
        <taxon>Aeromonadales</taxon>
        <taxon>Aeromonadaceae</taxon>
        <taxon>Pseudaeromonas</taxon>
    </lineage>
</organism>
<reference evidence="3" key="1">
    <citation type="journal article" date="2019" name="Int. J. Syst. Evol. Microbiol.">
        <title>The Global Catalogue of Microorganisms (GCM) 10K type strain sequencing project: providing services to taxonomists for standard genome sequencing and annotation.</title>
        <authorList>
            <consortium name="The Broad Institute Genomics Platform"/>
            <consortium name="The Broad Institute Genome Sequencing Center for Infectious Disease"/>
            <person name="Wu L."/>
            <person name="Ma J."/>
        </authorList>
    </citation>
    <scope>NUCLEOTIDE SEQUENCE [LARGE SCALE GENOMIC DNA]</scope>
    <source>
        <strain evidence="3">JCM 32226</strain>
    </source>
</reference>
<accession>A0ABP8Q2H7</accession>
<dbReference type="Proteomes" id="UP001501321">
    <property type="component" value="Unassembled WGS sequence"/>
</dbReference>
<dbReference type="RefSeq" id="WP_345011206.1">
    <property type="nucleotide sequence ID" value="NZ_BAABFC010000009.1"/>
</dbReference>
<dbReference type="EMBL" id="BAABFC010000009">
    <property type="protein sequence ID" value="GAA4496984.1"/>
    <property type="molecule type" value="Genomic_DNA"/>
</dbReference>
<comment type="caution">
    <text evidence="2">The sequence shown here is derived from an EMBL/GenBank/DDBJ whole genome shotgun (WGS) entry which is preliminary data.</text>
</comment>
<evidence type="ECO:0000313" key="3">
    <source>
        <dbReference type="Proteomes" id="UP001501321"/>
    </source>
</evidence>
<evidence type="ECO:0000256" key="1">
    <source>
        <dbReference type="SAM" id="MobiDB-lite"/>
    </source>
</evidence>
<dbReference type="PROSITE" id="PS51257">
    <property type="entry name" value="PROKAR_LIPOPROTEIN"/>
    <property type="match status" value="1"/>
</dbReference>
<name>A0ABP8Q2H7_9GAMM</name>
<sequence length="68" mass="7399">MKILFLLLPLALAACGPAKPDKPAQAKPRPLESQHQALDQARALEQQLQQQADAQQTAIRQQTDAASQ</sequence>
<gene>
    <name evidence="2" type="ORF">GCM10023095_12840</name>
</gene>
<evidence type="ECO:0000313" key="2">
    <source>
        <dbReference type="EMBL" id="GAA4496984.1"/>
    </source>
</evidence>